<evidence type="ECO:0000256" key="1">
    <source>
        <dbReference type="ARBA" id="ARBA00004370"/>
    </source>
</evidence>
<sequence length="204" mass="23599">MAQSKNEFYLRRIHSLLGIIPIGAFLVVHLLVNHQATQGAEAFNKASNFMESLPFLIIVEFLFIYIPLLYHGLFGIHIAFTAKENVGHYSIFRNWMFFFQRVSGILTFIFIGIHLWQTRLQKAFYGKEVNYDLMHETLQHPGWAIFYIICIIAVVFHFANGLWSFLVTWGGLQSPKSQRVFTWVSLIVFLVISYIGVTAIIAFM</sequence>
<keyword evidence="3 9" id="KW-0812">Transmembrane</keyword>
<accession>A0A0E1X6K4</accession>
<protein>
    <submittedName>
        <fullName evidence="10">Putative succinate dehydrogenase, cytochrome b556 subunit</fullName>
    </submittedName>
</protein>
<feature type="transmembrane region" description="Helical" evidence="9">
    <location>
        <begin position="12"/>
        <end position="32"/>
    </location>
</feature>
<name>A0A0E1X6K4_STAAU</name>
<dbReference type="PIRSF" id="PIRSF000170">
    <property type="entry name" value="Succ_dh_cyt_b558"/>
    <property type="match status" value="1"/>
</dbReference>
<keyword evidence="7 9" id="KW-0472">Membrane</keyword>
<evidence type="ECO:0000256" key="5">
    <source>
        <dbReference type="ARBA" id="ARBA00022989"/>
    </source>
</evidence>
<feature type="binding site" description="axial binding residue" evidence="8">
    <location>
        <position position="71"/>
    </location>
    <ligand>
        <name>heme</name>
        <dbReference type="ChEBI" id="CHEBI:30413"/>
    </ligand>
    <ligandPart>
        <name>Fe</name>
        <dbReference type="ChEBI" id="CHEBI:18248"/>
    </ligandPart>
</feature>
<dbReference type="EMBL" id="ACJA02000004">
    <property type="protein sequence ID" value="EFH95014.1"/>
    <property type="molecule type" value="Genomic_DNA"/>
</dbReference>
<dbReference type="CDD" id="cd03497">
    <property type="entry name" value="SQR_TypeB_1_TM"/>
    <property type="match status" value="1"/>
</dbReference>
<dbReference type="NCBIfam" id="TIGR02046">
    <property type="entry name" value="sdhC_b558_fam"/>
    <property type="match status" value="1"/>
</dbReference>
<gene>
    <name evidence="10" type="ORF">HMPREF0769_12635</name>
</gene>
<dbReference type="Gene3D" id="1.20.1300.10">
    <property type="entry name" value="Fumarate reductase/succinate dehydrogenase, transmembrane subunit"/>
    <property type="match status" value="1"/>
</dbReference>
<evidence type="ECO:0000313" key="10">
    <source>
        <dbReference type="EMBL" id="EFH95014.1"/>
    </source>
</evidence>
<dbReference type="InterPro" id="IPR011138">
    <property type="entry name" value="Cytochrome_b-558"/>
</dbReference>
<dbReference type="GO" id="GO:0046872">
    <property type="term" value="F:metal ion binding"/>
    <property type="evidence" value="ECO:0007669"/>
    <property type="project" value="UniProtKB-KW"/>
</dbReference>
<feature type="binding site" description="axial binding residue" evidence="8">
    <location>
        <position position="157"/>
    </location>
    <ligand>
        <name>heme</name>
        <dbReference type="ChEBI" id="CHEBI:30413"/>
    </ligand>
    <ligandPart>
        <name>Fe</name>
        <dbReference type="ChEBI" id="CHEBI:18248"/>
    </ligandPart>
</feature>
<feature type="transmembrane region" description="Helical" evidence="9">
    <location>
        <begin position="52"/>
        <end position="74"/>
    </location>
</feature>
<evidence type="ECO:0000256" key="9">
    <source>
        <dbReference type="SAM" id="Phobius"/>
    </source>
</evidence>
<dbReference type="InterPro" id="IPR034804">
    <property type="entry name" value="SQR/QFR_C/D"/>
</dbReference>
<dbReference type="SUPFAM" id="SSF81343">
    <property type="entry name" value="Fumarate reductase respiratory complex transmembrane subunits"/>
    <property type="match status" value="1"/>
</dbReference>
<proteinExistence type="predicted"/>
<reference evidence="10 11" key="1">
    <citation type="submission" date="2010-05" db="EMBL/GenBank/DDBJ databases">
        <authorList>
            <person name="Muzny D."/>
            <person name="Qin X."/>
            <person name="Buhay C."/>
            <person name="Dugan-Rocha S."/>
            <person name="Ding Y."/>
            <person name="Chen G."/>
            <person name="Hawes A."/>
            <person name="Holder M."/>
            <person name="Jhangiani S."/>
            <person name="Johnson A."/>
            <person name="Khan Z."/>
            <person name="Li Z."/>
            <person name="Liu W."/>
            <person name="Liu X."/>
            <person name="Perez L."/>
            <person name="Shen H."/>
            <person name="Wang Q."/>
            <person name="Watt J."/>
            <person name="Xi L."/>
            <person name="Xin Y."/>
            <person name="Zhou J."/>
            <person name="Deng J."/>
            <person name="Jiang H."/>
            <person name="Liu Y."/>
            <person name="Qu J."/>
            <person name="Song X.-Z."/>
            <person name="Zhang L."/>
            <person name="Villasana D."/>
            <person name="Johnson A."/>
            <person name="Liu J."/>
            <person name="Liyanage D."/>
            <person name="Lorensuhewa L."/>
            <person name="Robinson T."/>
            <person name="Song A."/>
            <person name="Song B.-B."/>
            <person name="Dinh H."/>
            <person name="Thornton R."/>
            <person name="Coyle M."/>
            <person name="Francisco L."/>
            <person name="Jackson L."/>
            <person name="Javaid M."/>
            <person name="Korchina V."/>
            <person name="Kovar C."/>
            <person name="Mata R."/>
            <person name="Mathew T."/>
            <person name="Ngo R."/>
            <person name="Nguyen L."/>
            <person name="Nguyen N."/>
            <person name="Okwuonu G."/>
            <person name="Ongeri F."/>
            <person name="Pham C."/>
            <person name="Simmons D."/>
            <person name="Wilczek-Boney K."/>
            <person name="Hale W."/>
            <person name="Jakkamsetti A."/>
            <person name="Pham P."/>
            <person name="Ruth R."/>
            <person name="San Lucas F."/>
            <person name="Warren J."/>
            <person name="Zhang J."/>
            <person name="Zhao Z."/>
            <person name="Zhou C."/>
            <person name="Zhu D."/>
            <person name="Lee S."/>
            <person name="Bess C."/>
            <person name="Blankenburg K."/>
            <person name="Forbes L."/>
            <person name="Fu Q."/>
            <person name="Gubbala S."/>
            <person name="Hirani K."/>
            <person name="Jayaseelan J.C."/>
            <person name="Lara F."/>
            <person name="Munidasa M."/>
            <person name="Palculict T."/>
            <person name="Patil S."/>
            <person name="Pu L.-L."/>
            <person name="Saada N."/>
            <person name="Tang L."/>
            <person name="Weissenberger G."/>
            <person name="Zhu Y."/>
            <person name="Hemphill L."/>
            <person name="Shang Y."/>
            <person name="Youmans B."/>
            <person name="Ayvaz T."/>
            <person name="Ross M."/>
            <person name="Santibanez J."/>
            <person name="Aqrawi P."/>
            <person name="Gross S."/>
            <person name="Joshi V."/>
            <person name="Fowler G."/>
            <person name="Nazareth L."/>
            <person name="Reid J."/>
            <person name="Worley K."/>
            <person name="Petrosino J."/>
            <person name="Highlander S."/>
            <person name="Gibbs R."/>
        </authorList>
    </citation>
    <scope>NUCLEOTIDE SEQUENCE [LARGE SCALE GENOMIC DNA]</scope>
    <source>
        <strain evidence="10 11">MN8</strain>
    </source>
</reference>
<keyword evidence="5 9" id="KW-1133">Transmembrane helix</keyword>
<feature type="binding site" description="axial binding residue" evidence="8">
    <location>
        <position position="114"/>
    </location>
    <ligand>
        <name>heme</name>
        <dbReference type="ChEBI" id="CHEBI:30413"/>
    </ligand>
    <ligandPart>
        <name>Fe</name>
        <dbReference type="ChEBI" id="CHEBI:18248"/>
    </ligandPart>
</feature>
<dbReference type="SMR" id="A0A0E1X6K4"/>
<dbReference type="HOGENOM" id="CLU_078991_0_0_9"/>
<dbReference type="RefSeq" id="WP_000079317.1">
    <property type="nucleotide sequence ID" value="NZ_CM000952.1"/>
</dbReference>
<comment type="caution">
    <text evidence="10">The sequence shown here is derived from an EMBL/GenBank/DDBJ whole genome shotgun (WGS) entry which is preliminary data.</text>
</comment>
<keyword evidence="4 8" id="KW-0479">Metal-binding</keyword>
<evidence type="ECO:0000256" key="2">
    <source>
        <dbReference type="ARBA" id="ARBA00022617"/>
    </source>
</evidence>
<organism evidence="10 11">
    <name type="scientific">Staphylococcus aureus subsp. aureus MN8</name>
    <dbReference type="NCBI Taxonomy" id="548470"/>
    <lineage>
        <taxon>Bacteria</taxon>
        <taxon>Bacillati</taxon>
        <taxon>Bacillota</taxon>
        <taxon>Bacilli</taxon>
        <taxon>Bacillales</taxon>
        <taxon>Staphylococcaceae</taxon>
        <taxon>Staphylococcus</taxon>
    </lineage>
</organism>
<feature type="transmembrane region" description="Helical" evidence="9">
    <location>
        <begin position="180"/>
        <end position="203"/>
    </location>
</feature>
<dbReference type="InterPro" id="IPR016002">
    <property type="entry name" value="Succ_DH_cyt_b558_Firmicute"/>
</dbReference>
<dbReference type="AlphaFoldDB" id="A0A0E1X6K4"/>
<keyword evidence="6 8" id="KW-0408">Iron</keyword>
<evidence type="ECO:0000256" key="4">
    <source>
        <dbReference type="ARBA" id="ARBA00022723"/>
    </source>
</evidence>
<feature type="transmembrane region" description="Helical" evidence="9">
    <location>
        <begin position="95"/>
        <end position="116"/>
    </location>
</feature>
<dbReference type="Pfam" id="PF01127">
    <property type="entry name" value="Sdh_cyt"/>
    <property type="match status" value="1"/>
</dbReference>
<keyword evidence="2 8" id="KW-0349">Heme</keyword>
<evidence type="ECO:0000256" key="6">
    <source>
        <dbReference type="ARBA" id="ARBA00023004"/>
    </source>
</evidence>
<evidence type="ECO:0000313" key="11">
    <source>
        <dbReference type="Proteomes" id="UP000003455"/>
    </source>
</evidence>
<evidence type="ECO:0000256" key="3">
    <source>
        <dbReference type="ARBA" id="ARBA00022692"/>
    </source>
</evidence>
<dbReference type="Proteomes" id="UP000003455">
    <property type="component" value="Chromosome"/>
</dbReference>
<feature type="binding site" description="axial binding residue" evidence="8">
    <location>
        <position position="29"/>
    </location>
    <ligand>
        <name>heme</name>
        <dbReference type="ChEBI" id="CHEBI:30413"/>
    </ligand>
    <ligandPart>
        <name>Fe</name>
        <dbReference type="ChEBI" id="CHEBI:18248"/>
    </ligandPart>
</feature>
<evidence type="ECO:0000256" key="7">
    <source>
        <dbReference type="ARBA" id="ARBA00023136"/>
    </source>
</evidence>
<evidence type="ECO:0000256" key="8">
    <source>
        <dbReference type="PIRSR" id="PIRSR000170-1"/>
    </source>
</evidence>
<dbReference type="GO" id="GO:0016020">
    <property type="term" value="C:membrane"/>
    <property type="evidence" value="ECO:0007669"/>
    <property type="project" value="UniProtKB-SubCell"/>
</dbReference>
<comment type="subcellular location">
    <subcellularLocation>
        <location evidence="1">Membrane</location>
    </subcellularLocation>
</comment>
<feature type="transmembrane region" description="Helical" evidence="9">
    <location>
        <begin position="144"/>
        <end position="168"/>
    </location>
</feature>
<dbReference type="InterPro" id="IPR000701">
    <property type="entry name" value="SuccDH_FuR_B_TM-su"/>
</dbReference>